<dbReference type="InterPro" id="IPR000192">
    <property type="entry name" value="Aminotrans_V_dom"/>
</dbReference>
<dbReference type="PANTHER" id="PTHR43092">
    <property type="entry name" value="L-CYSTEINE DESULFHYDRASE"/>
    <property type="match status" value="1"/>
</dbReference>
<gene>
    <name evidence="4" type="ORF">BGZ99_006502</name>
</gene>
<evidence type="ECO:0000259" key="3">
    <source>
        <dbReference type="Pfam" id="PF00266"/>
    </source>
</evidence>
<dbReference type="Gene3D" id="3.90.1150.10">
    <property type="entry name" value="Aspartate Aminotransferase, domain 1"/>
    <property type="match status" value="1"/>
</dbReference>
<dbReference type="AlphaFoldDB" id="A0A9P6UR37"/>
<sequence length="415" mass="47123">MTPNATAATHLPTPANPGPFGHKQRKNFLFPDNFTQYNHGSYGTFPKVVQDDMLAWHNRVEQNPDLWMRRDLKISLDNIRSQVANLIHCDMNDLALVQNTTVGVNTVLRSFAFLPGDRILQLSTGYPAVLETVRYVCDTHEDLKVVEVPITYPLSDEEIIKKVDDAIKAHQQLKDGSRIRLAIVDWISSVPAVVQPVKQLVELLQSHGILVYIDGAHSIGQVHVDLEDLHPDFYITNAHKWLYSVRGSAVLYVPKRHQHLIHPTSISADYKSGFDTEFAWSGTQDYSSIMSIGAAIAFRKQYGEDAIISYTHALAIEGGHAIAKILGTNVLTPYDHQVGNMVNIRLPLKNPDHPNARFQWFVDTLLDRYNFFTPTFKHGGQWWTRISAQIYLELDDFVRFGNIWKEVIDEMNAEQ</sequence>
<name>A0A9P6UR37_9FUNG</name>
<feature type="domain" description="Aminotransferase class V" evidence="3">
    <location>
        <begin position="71"/>
        <end position="347"/>
    </location>
</feature>
<dbReference type="Proteomes" id="UP000738325">
    <property type="component" value="Unassembled WGS sequence"/>
</dbReference>
<keyword evidence="1" id="KW-0663">Pyridoxal phosphate</keyword>
<reference evidence="4" key="1">
    <citation type="journal article" date="2020" name="Fungal Divers.">
        <title>Resolving the Mortierellaceae phylogeny through synthesis of multi-gene phylogenetics and phylogenomics.</title>
        <authorList>
            <person name="Vandepol N."/>
            <person name="Liber J."/>
            <person name="Desiro A."/>
            <person name="Na H."/>
            <person name="Kennedy M."/>
            <person name="Barry K."/>
            <person name="Grigoriev I.V."/>
            <person name="Miller A.N."/>
            <person name="O'Donnell K."/>
            <person name="Stajich J.E."/>
            <person name="Bonito G."/>
        </authorList>
    </citation>
    <scope>NUCLEOTIDE SEQUENCE</scope>
    <source>
        <strain evidence="4">REB-010B</strain>
    </source>
</reference>
<keyword evidence="5" id="KW-1185">Reference proteome</keyword>
<accession>A0A9P6UR37</accession>
<organism evidence="4 5">
    <name type="scientific">Dissophora globulifera</name>
    <dbReference type="NCBI Taxonomy" id="979702"/>
    <lineage>
        <taxon>Eukaryota</taxon>
        <taxon>Fungi</taxon>
        <taxon>Fungi incertae sedis</taxon>
        <taxon>Mucoromycota</taxon>
        <taxon>Mortierellomycotina</taxon>
        <taxon>Mortierellomycetes</taxon>
        <taxon>Mortierellales</taxon>
        <taxon>Mortierellaceae</taxon>
        <taxon>Dissophora</taxon>
    </lineage>
</organism>
<dbReference type="Pfam" id="PF00266">
    <property type="entry name" value="Aminotran_5"/>
    <property type="match status" value="1"/>
</dbReference>
<evidence type="ECO:0000256" key="2">
    <source>
        <dbReference type="SAM" id="MobiDB-lite"/>
    </source>
</evidence>
<comment type="caution">
    <text evidence="4">The sequence shown here is derived from an EMBL/GenBank/DDBJ whole genome shotgun (WGS) entry which is preliminary data.</text>
</comment>
<evidence type="ECO:0000313" key="4">
    <source>
        <dbReference type="EMBL" id="KAG0317130.1"/>
    </source>
</evidence>
<proteinExistence type="predicted"/>
<dbReference type="EMBL" id="JAAAIP010000440">
    <property type="protein sequence ID" value="KAG0317130.1"/>
    <property type="molecule type" value="Genomic_DNA"/>
</dbReference>
<dbReference type="InterPro" id="IPR015422">
    <property type="entry name" value="PyrdxlP-dep_Trfase_small"/>
</dbReference>
<dbReference type="InterPro" id="IPR015421">
    <property type="entry name" value="PyrdxlP-dep_Trfase_major"/>
</dbReference>
<dbReference type="OrthoDB" id="5978656at2759"/>
<dbReference type="PANTHER" id="PTHR43092:SF2">
    <property type="entry name" value="HERCYNYLCYSTEINE SULFOXIDE LYASE"/>
    <property type="match status" value="1"/>
</dbReference>
<dbReference type="SUPFAM" id="SSF53383">
    <property type="entry name" value="PLP-dependent transferases"/>
    <property type="match status" value="1"/>
</dbReference>
<feature type="region of interest" description="Disordered" evidence="2">
    <location>
        <begin position="1"/>
        <end position="20"/>
    </location>
</feature>
<dbReference type="InterPro" id="IPR015424">
    <property type="entry name" value="PyrdxlP-dep_Trfase"/>
</dbReference>
<protein>
    <recommendedName>
        <fullName evidence="3">Aminotransferase class V domain-containing protein</fullName>
    </recommendedName>
</protein>
<dbReference type="Gene3D" id="3.40.640.10">
    <property type="entry name" value="Type I PLP-dependent aspartate aminotransferase-like (Major domain)"/>
    <property type="match status" value="1"/>
</dbReference>
<evidence type="ECO:0000313" key="5">
    <source>
        <dbReference type="Proteomes" id="UP000738325"/>
    </source>
</evidence>
<evidence type="ECO:0000256" key="1">
    <source>
        <dbReference type="ARBA" id="ARBA00022898"/>
    </source>
</evidence>